<accession>A0AAF3FPB5</accession>
<reference evidence="3" key="1">
    <citation type="submission" date="2024-02" db="UniProtKB">
        <authorList>
            <consortium name="WormBaseParasite"/>
        </authorList>
    </citation>
    <scope>IDENTIFICATION</scope>
</reference>
<dbReference type="SUPFAM" id="SSF53098">
    <property type="entry name" value="Ribonuclease H-like"/>
    <property type="match status" value="1"/>
</dbReference>
<evidence type="ECO:0000313" key="3">
    <source>
        <dbReference type="WBParaSite" id="MBELARI_LOCUS8599"/>
    </source>
</evidence>
<evidence type="ECO:0000313" key="2">
    <source>
        <dbReference type="Proteomes" id="UP000887575"/>
    </source>
</evidence>
<dbReference type="GO" id="GO:0003676">
    <property type="term" value="F:nucleic acid binding"/>
    <property type="evidence" value="ECO:0007669"/>
    <property type="project" value="InterPro"/>
</dbReference>
<dbReference type="InterPro" id="IPR012337">
    <property type="entry name" value="RNaseH-like_sf"/>
</dbReference>
<protein>
    <submittedName>
        <fullName evidence="3">RNase H type-1 domain-containing protein</fullName>
    </submittedName>
</protein>
<dbReference type="Proteomes" id="UP000887575">
    <property type="component" value="Unassembled WGS sequence"/>
</dbReference>
<keyword evidence="2" id="KW-1185">Reference proteome</keyword>
<name>A0AAF3FPB5_9BILA</name>
<proteinExistence type="predicted"/>
<dbReference type="InterPro" id="IPR002156">
    <property type="entry name" value="RNaseH_domain"/>
</dbReference>
<dbReference type="WBParaSite" id="MBELARI_LOCUS8599">
    <property type="protein sequence ID" value="MBELARI_LOCUS8599"/>
    <property type="gene ID" value="MBELARI_LOCUS8599"/>
</dbReference>
<sequence>MKWLLRVLPRLRKKQSTRKQNDARIVDNPSRSVDVIEVPRAPGGSKEKRELTPDEKLEKCDMHASEVAKLDWNCILIYTDAGDKDGKRGMAGWFGTGHRLNFGEPLKATHPKMKHSEYLEMIAVQEALNRLSQWSDYCCQPVMIFTDNEQVVRLLDPSKEPTCQNEYAVRKAKEIRALILETFHDRVQVRHVKGHIGIPGNEKALVREVRQM</sequence>
<feature type="domain" description="RNase H type-1" evidence="1">
    <location>
        <begin position="71"/>
        <end position="212"/>
    </location>
</feature>
<evidence type="ECO:0000259" key="1">
    <source>
        <dbReference type="PROSITE" id="PS50879"/>
    </source>
</evidence>
<dbReference type="InterPro" id="IPR036397">
    <property type="entry name" value="RNaseH_sf"/>
</dbReference>
<dbReference type="AlphaFoldDB" id="A0AAF3FPB5"/>
<dbReference type="Pfam" id="PF00075">
    <property type="entry name" value="RNase_H"/>
    <property type="match status" value="1"/>
</dbReference>
<dbReference type="Gene3D" id="3.30.420.10">
    <property type="entry name" value="Ribonuclease H-like superfamily/Ribonuclease H"/>
    <property type="match status" value="1"/>
</dbReference>
<dbReference type="GO" id="GO:0004523">
    <property type="term" value="F:RNA-DNA hybrid ribonuclease activity"/>
    <property type="evidence" value="ECO:0007669"/>
    <property type="project" value="InterPro"/>
</dbReference>
<dbReference type="PROSITE" id="PS50879">
    <property type="entry name" value="RNASE_H_1"/>
    <property type="match status" value="1"/>
</dbReference>
<organism evidence="2 3">
    <name type="scientific">Mesorhabditis belari</name>
    <dbReference type="NCBI Taxonomy" id="2138241"/>
    <lineage>
        <taxon>Eukaryota</taxon>
        <taxon>Metazoa</taxon>
        <taxon>Ecdysozoa</taxon>
        <taxon>Nematoda</taxon>
        <taxon>Chromadorea</taxon>
        <taxon>Rhabditida</taxon>
        <taxon>Rhabditina</taxon>
        <taxon>Rhabditomorpha</taxon>
        <taxon>Rhabditoidea</taxon>
        <taxon>Rhabditidae</taxon>
        <taxon>Mesorhabditinae</taxon>
        <taxon>Mesorhabditis</taxon>
    </lineage>
</organism>